<reference evidence="2 3" key="1">
    <citation type="journal article" date="2023" name="Plants (Basel)">
        <title>Bridging the Gap: Combining Genomics and Transcriptomics Approaches to Understand Stylosanthes scabra, an Orphan Legume from the Brazilian Caatinga.</title>
        <authorList>
            <person name="Ferreira-Neto J.R.C."/>
            <person name="da Silva M.D."/>
            <person name="Binneck E."/>
            <person name="de Melo N.F."/>
            <person name="da Silva R.H."/>
            <person name="de Melo A.L.T.M."/>
            <person name="Pandolfi V."/>
            <person name="Bustamante F.O."/>
            <person name="Brasileiro-Vidal A.C."/>
            <person name="Benko-Iseppon A.M."/>
        </authorList>
    </citation>
    <scope>NUCLEOTIDE SEQUENCE [LARGE SCALE GENOMIC DNA]</scope>
    <source>
        <tissue evidence="2">Leaves</tissue>
    </source>
</reference>
<dbReference type="Proteomes" id="UP001341840">
    <property type="component" value="Unassembled WGS sequence"/>
</dbReference>
<feature type="region of interest" description="Disordered" evidence="1">
    <location>
        <begin position="31"/>
        <end position="55"/>
    </location>
</feature>
<comment type="caution">
    <text evidence="2">The sequence shown here is derived from an EMBL/GenBank/DDBJ whole genome shotgun (WGS) entry which is preliminary data.</text>
</comment>
<evidence type="ECO:0000313" key="3">
    <source>
        <dbReference type="Proteomes" id="UP001341840"/>
    </source>
</evidence>
<dbReference type="EMBL" id="JASCZI010092089">
    <property type="protein sequence ID" value="MED6151839.1"/>
    <property type="molecule type" value="Genomic_DNA"/>
</dbReference>
<protein>
    <submittedName>
        <fullName evidence="2">Uncharacterized protein</fullName>
    </submittedName>
</protein>
<keyword evidence="3" id="KW-1185">Reference proteome</keyword>
<feature type="compositionally biased region" description="Polar residues" evidence="1">
    <location>
        <begin position="33"/>
        <end position="43"/>
    </location>
</feature>
<accession>A0ABU6TSL9</accession>
<gene>
    <name evidence="2" type="ORF">PIB30_086219</name>
</gene>
<sequence length="118" mass="12706">MTSMMLPRRCQAPMIKHQVTFGLPSLAKRDTFQNKGSLGSSPPKQGGHVWPSATLGPNLTHSRCCQASQDQDKVTFGALMKPRPNVTLPMLTQAPEASPSPPSVMFGSCPSMAKRDTP</sequence>
<organism evidence="2 3">
    <name type="scientific">Stylosanthes scabra</name>
    <dbReference type="NCBI Taxonomy" id="79078"/>
    <lineage>
        <taxon>Eukaryota</taxon>
        <taxon>Viridiplantae</taxon>
        <taxon>Streptophyta</taxon>
        <taxon>Embryophyta</taxon>
        <taxon>Tracheophyta</taxon>
        <taxon>Spermatophyta</taxon>
        <taxon>Magnoliopsida</taxon>
        <taxon>eudicotyledons</taxon>
        <taxon>Gunneridae</taxon>
        <taxon>Pentapetalae</taxon>
        <taxon>rosids</taxon>
        <taxon>fabids</taxon>
        <taxon>Fabales</taxon>
        <taxon>Fabaceae</taxon>
        <taxon>Papilionoideae</taxon>
        <taxon>50 kb inversion clade</taxon>
        <taxon>dalbergioids sensu lato</taxon>
        <taxon>Dalbergieae</taxon>
        <taxon>Pterocarpus clade</taxon>
        <taxon>Stylosanthes</taxon>
    </lineage>
</organism>
<evidence type="ECO:0000313" key="2">
    <source>
        <dbReference type="EMBL" id="MED6151839.1"/>
    </source>
</evidence>
<proteinExistence type="predicted"/>
<name>A0ABU6TSL9_9FABA</name>
<evidence type="ECO:0000256" key="1">
    <source>
        <dbReference type="SAM" id="MobiDB-lite"/>
    </source>
</evidence>
<feature type="region of interest" description="Disordered" evidence="1">
    <location>
        <begin position="91"/>
        <end position="118"/>
    </location>
</feature>